<organism evidence="9 10">
    <name type="scientific">Streptomyces kaniharaensis</name>
    <dbReference type="NCBI Taxonomy" id="212423"/>
    <lineage>
        <taxon>Bacteria</taxon>
        <taxon>Bacillati</taxon>
        <taxon>Actinomycetota</taxon>
        <taxon>Actinomycetes</taxon>
        <taxon>Kitasatosporales</taxon>
        <taxon>Streptomycetaceae</taxon>
        <taxon>Streptomyces</taxon>
    </lineage>
</organism>
<keyword evidence="6" id="KW-1133">Transmembrane helix</keyword>
<gene>
    <name evidence="9" type="ORF">F7Q99_08965</name>
</gene>
<keyword evidence="4" id="KW-0572">Peptidoglycan-anchor</keyword>
<sequence>MRQINRALRQVRAVVPAVALTAALLAGGAVTAPPAFADAAPLTLAVQPPAGVGAAGGPVESTTPAAPAPEPADDVTSAPAAPTATASPKADAPVPAADGGVHADDLVNAAPAPAGQLATTGADGDRTGLLAGATALLAGAGVATFALIRRRRAN</sequence>
<keyword evidence="2" id="KW-0964">Secreted</keyword>
<evidence type="ECO:0000313" key="10">
    <source>
        <dbReference type="Proteomes" id="UP000450000"/>
    </source>
</evidence>
<evidence type="ECO:0000256" key="2">
    <source>
        <dbReference type="ARBA" id="ARBA00022525"/>
    </source>
</evidence>
<evidence type="ECO:0000313" key="9">
    <source>
        <dbReference type="EMBL" id="MQS12413.1"/>
    </source>
</evidence>
<feature type="transmembrane region" description="Helical" evidence="6">
    <location>
        <begin position="129"/>
        <end position="148"/>
    </location>
</feature>
<dbReference type="PROSITE" id="PS50847">
    <property type="entry name" value="GRAM_POS_ANCHORING"/>
    <property type="match status" value="1"/>
</dbReference>
<evidence type="ECO:0000256" key="6">
    <source>
        <dbReference type="SAM" id="Phobius"/>
    </source>
</evidence>
<dbReference type="Proteomes" id="UP000450000">
    <property type="component" value="Unassembled WGS sequence"/>
</dbReference>
<evidence type="ECO:0000256" key="4">
    <source>
        <dbReference type="ARBA" id="ARBA00023088"/>
    </source>
</evidence>
<evidence type="ECO:0000256" key="5">
    <source>
        <dbReference type="SAM" id="MobiDB-lite"/>
    </source>
</evidence>
<feature type="domain" description="Gram-positive cocci surface proteins LPxTG" evidence="8">
    <location>
        <begin position="117"/>
        <end position="154"/>
    </location>
</feature>
<protein>
    <recommendedName>
        <fullName evidence="8">Gram-positive cocci surface proteins LPxTG domain-containing protein</fullName>
    </recommendedName>
</protein>
<dbReference type="EMBL" id="WBOF01000001">
    <property type="protein sequence ID" value="MQS12413.1"/>
    <property type="molecule type" value="Genomic_DNA"/>
</dbReference>
<accession>A0A6N7KS09</accession>
<feature type="region of interest" description="Disordered" evidence="5">
    <location>
        <begin position="51"/>
        <end position="106"/>
    </location>
</feature>
<name>A0A6N7KS09_9ACTN</name>
<evidence type="ECO:0000256" key="3">
    <source>
        <dbReference type="ARBA" id="ARBA00022729"/>
    </source>
</evidence>
<keyword evidence="6" id="KW-0812">Transmembrane</keyword>
<comment type="caution">
    <text evidence="9">The sequence shown here is derived from an EMBL/GenBank/DDBJ whole genome shotgun (WGS) entry which is preliminary data.</text>
</comment>
<evidence type="ECO:0000259" key="8">
    <source>
        <dbReference type="PROSITE" id="PS50847"/>
    </source>
</evidence>
<proteinExistence type="predicted"/>
<feature type="signal peptide" evidence="7">
    <location>
        <begin position="1"/>
        <end position="37"/>
    </location>
</feature>
<feature type="chain" id="PRO_5026788732" description="Gram-positive cocci surface proteins LPxTG domain-containing protein" evidence="7">
    <location>
        <begin position="38"/>
        <end position="154"/>
    </location>
</feature>
<evidence type="ECO:0000256" key="1">
    <source>
        <dbReference type="ARBA" id="ARBA00022512"/>
    </source>
</evidence>
<keyword evidence="3 7" id="KW-0732">Signal</keyword>
<dbReference type="AlphaFoldDB" id="A0A6N7KS09"/>
<keyword evidence="1" id="KW-0134">Cell wall</keyword>
<dbReference type="InterPro" id="IPR019931">
    <property type="entry name" value="LPXTG_anchor"/>
</dbReference>
<evidence type="ECO:0000256" key="7">
    <source>
        <dbReference type="SAM" id="SignalP"/>
    </source>
</evidence>
<keyword evidence="6" id="KW-0472">Membrane</keyword>
<keyword evidence="10" id="KW-1185">Reference proteome</keyword>
<reference evidence="9 10" key="1">
    <citation type="submission" date="2019-09" db="EMBL/GenBank/DDBJ databases">
        <title>Genome Sequences of Streptomyces kaniharaensis ATCC 21070.</title>
        <authorList>
            <person name="Zhu W."/>
            <person name="De Crecy-Lagard V."/>
            <person name="Richards N.G."/>
        </authorList>
    </citation>
    <scope>NUCLEOTIDE SEQUENCE [LARGE SCALE GENOMIC DNA]</scope>
    <source>
        <strain evidence="9 10">SF-557</strain>
    </source>
</reference>
<feature type="compositionally biased region" description="Low complexity" evidence="5">
    <location>
        <begin position="74"/>
        <end position="93"/>
    </location>
</feature>
<dbReference type="RefSeq" id="WP_153460794.1">
    <property type="nucleotide sequence ID" value="NZ_WBOF01000001.1"/>
</dbReference>